<evidence type="ECO:0000256" key="5">
    <source>
        <dbReference type="ARBA" id="ARBA00022692"/>
    </source>
</evidence>
<dbReference type="SUPFAM" id="SSF103473">
    <property type="entry name" value="MFS general substrate transporter"/>
    <property type="match status" value="1"/>
</dbReference>
<keyword evidence="4" id="KW-1003">Cell membrane</keyword>
<organism evidence="11 12">
    <name type="scientific">Oceanobacillus picturae</name>
    <dbReference type="NCBI Taxonomy" id="171693"/>
    <lineage>
        <taxon>Bacteria</taxon>
        <taxon>Bacillati</taxon>
        <taxon>Bacillota</taxon>
        <taxon>Bacilli</taxon>
        <taxon>Bacillales</taxon>
        <taxon>Bacillaceae</taxon>
        <taxon>Oceanobacillus</taxon>
    </lineage>
</organism>
<feature type="transmembrane region" description="Helical" evidence="9">
    <location>
        <begin position="167"/>
        <end position="186"/>
    </location>
</feature>
<evidence type="ECO:0000259" key="10">
    <source>
        <dbReference type="PROSITE" id="PS50850"/>
    </source>
</evidence>
<feature type="transmembrane region" description="Helical" evidence="9">
    <location>
        <begin position="304"/>
        <end position="325"/>
    </location>
</feature>
<feature type="transmembrane region" description="Helical" evidence="9">
    <location>
        <begin position="110"/>
        <end position="130"/>
    </location>
</feature>
<evidence type="ECO:0000256" key="6">
    <source>
        <dbReference type="ARBA" id="ARBA00022989"/>
    </source>
</evidence>
<feature type="transmembrane region" description="Helical" evidence="9">
    <location>
        <begin position="361"/>
        <end position="379"/>
    </location>
</feature>
<dbReference type="PANTHER" id="PTHR42718">
    <property type="entry name" value="MAJOR FACILITATOR SUPERFAMILY MULTIDRUG TRANSPORTER MFSC"/>
    <property type="match status" value="1"/>
</dbReference>
<evidence type="ECO:0000313" key="12">
    <source>
        <dbReference type="Proteomes" id="UP000052946"/>
    </source>
</evidence>
<name>A0A0U9H4N5_9BACI</name>
<dbReference type="InterPro" id="IPR011701">
    <property type="entry name" value="MFS"/>
</dbReference>
<dbReference type="CDD" id="cd17503">
    <property type="entry name" value="MFS_LmrB_MDR_like"/>
    <property type="match status" value="1"/>
</dbReference>
<protein>
    <submittedName>
        <fullName evidence="11">Multidrug resistance protein B</fullName>
    </submittedName>
</protein>
<feature type="transmembrane region" description="Helical" evidence="9">
    <location>
        <begin position="79"/>
        <end position="98"/>
    </location>
</feature>
<evidence type="ECO:0000256" key="4">
    <source>
        <dbReference type="ARBA" id="ARBA00022475"/>
    </source>
</evidence>
<keyword evidence="6 9" id="KW-1133">Transmembrane helix</keyword>
<evidence type="ECO:0000256" key="9">
    <source>
        <dbReference type="SAM" id="Phobius"/>
    </source>
</evidence>
<feature type="transmembrane region" description="Helical" evidence="9">
    <location>
        <begin position="12"/>
        <end position="32"/>
    </location>
</feature>
<dbReference type="Proteomes" id="UP000052946">
    <property type="component" value="Unassembled WGS sequence"/>
</dbReference>
<feature type="compositionally biased region" description="Basic and acidic residues" evidence="8">
    <location>
        <begin position="491"/>
        <end position="500"/>
    </location>
</feature>
<dbReference type="Gene3D" id="1.20.1720.10">
    <property type="entry name" value="Multidrug resistance protein D"/>
    <property type="match status" value="1"/>
</dbReference>
<reference evidence="11 12" key="2">
    <citation type="journal article" date="2016" name="Genome Announc.">
        <title>Draft Genome Sequence of Oceanobacillus picturae Heshi-B3, Isolated from Fermented Rice Bran in a Traditional Japanese Seafood Dish.</title>
        <authorList>
            <person name="Akuzawa S."/>
            <person name="Nagaoka J."/>
            <person name="Kanekatsu M."/>
            <person name="Kanesaki Y."/>
            <person name="Suzuki T."/>
        </authorList>
    </citation>
    <scope>NUCLEOTIDE SEQUENCE [LARGE SCALE GENOMIC DNA]</scope>
    <source>
        <strain evidence="11 12">Heshi-B3</strain>
    </source>
</reference>
<sequence>MEINKLHEKPPYAMIAILFIGAFVSILNETLLNVALPSIMEELEVKATAVQWLSTGYMLINGILIPASAFFIQRFTNKSLFITAMTLFTIGTLTASLAPSFGVLLAARMIQASGSAVMMPLLMNVMLTAFPVEKRGAAMGTFGLVMIVAPAIGPTLSGWVIEHYSWRTLFDIVLPFAIFTLLYSIFKLKNITPQRNIKLDILSIILSSLGFGGLLYGFSTAGENGWNDPLVYGTIAIGAISVIGLIIRQLNMDDPMLEFRIFKYPMFALSSTISIVLAIAMFSGMILMPIYIQTIRGISPMDSGLLMLPGAILMGIMSPITGRLFDKYGARLLALIGLTITIATTYSFSRLSLDTSYGTIMLIYTVRMFGMSMVMMPIMTNGLNQLPMKDNPHGTAMNNTLQQVSGAIGSALLITVMNNRTETKATELSAAVDPNAVATTQAAAEVQADILNQSMLSGINFSFLVSTFIAILAFVLAFFIKRVHTPTTNPEQKEPEKETDGILTQPAVATES</sequence>
<dbReference type="PANTHER" id="PTHR42718:SF9">
    <property type="entry name" value="MAJOR FACILITATOR SUPERFAMILY MULTIDRUG TRANSPORTER MFSC"/>
    <property type="match status" value="1"/>
</dbReference>
<evidence type="ECO:0000256" key="1">
    <source>
        <dbReference type="ARBA" id="ARBA00004651"/>
    </source>
</evidence>
<dbReference type="AlphaFoldDB" id="A0A0U9H4N5"/>
<dbReference type="Gene3D" id="1.20.1250.20">
    <property type="entry name" value="MFS general substrate transporter like domains"/>
    <property type="match status" value="1"/>
</dbReference>
<feature type="transmembrane region" description="Helical" evidence="9">
    <location>
        <begin position="142"/>
        <end position="161"/>
    </location>
</feature>
<feature type="transmembrane region" description="Helical" evidence="9">
    <location>
        <begin position="230"/>
        <end position="247"/>
    </location>
</feature>
<dbReference type="EMBL" id="BBXV01000017">
    <property type="protein sequence ID" value="GAQ17653.1"/>
    <property type="molecule type" value="Genomic_DNA"/>
</dbReference>
<feature type="domain" description="Major facilitator superfamily (MFS) profile" evidence="10">
    <location>
        <begin position="14"/>
        <end position="485"/>
    </location>
</feature>
<feature type="transmembrane region" description="Helical" evidence="9">
    <location>
        <begin position="198"/>
        <end position="218"/>
    </location>
</feature>
<evidence type="ECO:0000256" key="7">
    <source>
        <dbReference type="ARBA" id="ARBA00023136"/>
    </source>
</evidence>
<dbReference type="NCBIfam" id="TIGR00711">
    <property type="entry name" value="efflux_EmrB"/>
    <property type="match status" value="1"/>
</dbReference>
<reference evidence="12" key="1">
    <citation type="submission" date="2015-07" db="EMBL/GenBank/DDBJ databases">
        <title>Draft Genome Sequence of Oceanobacillus picturae Heshi-B3 that Was Isolated from Fermented Rice Bran with Aging Salted Mackerel, Which Was Named Heshiko as Traditional Fermented Seafood in Japan.</title>
        <authorList>
            <person name="Akuzawa S."/>
            <person name="Nakagawa J."/>
            <person name="Kanekatsu T."/>
            <person name="Kanesaki Y."/>
            <person name="Suzuki T."/>
        </authorList>
    </citation>
    <scope>NUCLEOTIDE SEQUENCE [LARGE SCALE GENOMIC DNA]</scope>
    <source>
        <strain evidence="12">Heshi-B3</strain>
    </source>
</reference>
<keyword evidence="7 9" id="KW-0472">Membrane</keyword>
<accession>A0A0U9H4N5</accession>
<dbReference type="Pfam" id="PF07690">
    <property type="entry name" value="MFS_1"/>
    <property type="match status" value="1"/>
</dbReference>
<dbReference type="InterPro" id="IPR020846">
    <property type="entry name" value="MFS_dom"/>
</dbReference>
<evidence type="ECO:0000256" key="8">
    <source>
        <dbReference type="SAM" id="MobiDB-lite"/>
    </source>
</evidence>
<dbReference type="GO" id="GO:0005886">
    <property type="term" value="C:plasma membrane"/>
    <property type="evidence" value="ECO:0007669"/>
    <property type="project" value="UniProtKB-SubCell"/>
</dbReference>
<feature type="transmembrane region" description="Helical" evidence="9">
    <location>
        <begin position="52"/>
        <end position="72"/>
    </location>
</feature>
<feature type="transmembrane region" description="Helical" evidence="9">
    <location>
        <begin position="332"/>
        <end position="349"/>
    </location>
</feature>
<comment type="caution">
    <text evidence="11">The sequence shown here is derived from an EMBL/GenBank/DDBJ whole genome shotgun (WGS) entry which is preliminary data.</text>
</comment>
<feature type="region of interest" description="Disordered" evidence="8">
    <location>
        <begin position="487"/>
        <end position="512"/>
    </location>
</feature>
<proteinExistence type="inferred from homology"/>
<dbReference type="GO" id="GO:0022857">
    <property type="term" value="F:transmembrane transporter activity"/>
    <property type="evidence" value="ECO:0007669"/>
    <property type="project" value="InterPro"/>
</dbReference>
<dbReference type="InterPro" id="IPR004638">
    <property type="entry name" value="EmrB-like"/>
</dbReference>
<dbReference type="PRINTS" id="PR01036">
    <property type="entry name" value="TCRTETB"/>
</dbReference>
<comment type="subcellular location">
    <subcellularLocation>
        <location evidence="1">Cell membrane</location>
        <topology evidence="1">Multi-pass membrane protein</topology>
    </subcellularLocation>
</comment>
<evidence type="ECO:0000313" key="11">
    <source>
        <dbReference type="EMBL" id="GAQ17653.1"/>
    </source>
</evidence>
<keyword evidence="3" id="KW-0813">Transport</keyword>
<keyword evidence="5 9" id="KW-0812">Transmembrane</keyword>
<evidence type="ECO:0000256" key="3">
    <source>
        <dbReference type="ARBA" id="ARBA00022448"/>
    </source>
</evidence>
<comment type="similarity">
    <text evidence="2">Belongs to the major facilitator superfamily. EmrB family.</text>
</comment>
<gene>
    <name evidence="11" type="ORF">OPHB3_1578</name>
</gene>
<feature type="transmembrane region" description="Helical" evidence="9">
    <location>
        <begin position="267"/>
        <end position="292"/>
    </location>
</feature>
<dbReference type="PROSITE" id="PS50850">
    <property type="entry name" value="MFS"/>
    <property type="match status" value="1"/>
</dbReference>
<evidence type="ECO:0000256" key="2">
    <source>
        <dbReference type="ARBA" id="ARBA00008537"/>
    </source>
</evidence>
<dbReference type="InterPro" id="IPR036259">
    <property type="entry name" value="MFS_trans_sf"/>
</dbReference>
<feature type="transmembrane region" description="Helical" evidence="9">
    <location>
        <begin position="461"/>
        <end position="480"/>
    </location>
</feature>